<proteinExistence type="predicted"/>
<gene>
    <name evidence="1" type="ORF">POCTA_138.1.T0090170</name>
</gene>
<reference evidence="1" key="1">
    <citation type="submission" date="2021-01" db="EMBL/GenBank/DDBJ databases">
        <authorList>
            <consortium name="Genoscope - CEA"/>
            <person name="William W."/>
        </authorList>
    </citation>
    <scope>NUCLEOTIDE SEQUENCE</scope>
</reference>
<keyword evidence="2" id="KW-1185">Reference proteome</keyword>
<evidence type="ECO:0000313" key="1">
    <source>
        <dbReference type="EMBL" id="CAD8138071.1"/>
    </source>
</evidence>
<organism evidence="1 2">
    <name type="scientific">Paramecium octaurelia</name>
    <dbReference type="NCBI Taxonomy" id="43137"/>
    <lineage>
        <taxon>Eukaryota</taxon>
        <taxon>Sar</taxon>
        <taxon>Alveolata</taxon>
        <taxon>Ciliophora</taxon>
        <taxon>Intramacronucleata</taxon>
        <taxon>Oligohymenophorea</taxon>
        <taxon>Peniculida</taxon>
        <taxon>Parameciidae</taxon>
        <taxon>Paramecium</taxon>
    </lineage>
</organism>
<dbReference type="OrthoDB" id="10324078at2759"/>
<comment type="caution">
    <text evidence="1">The sequence shown here is derived from an EMBL/GenBank/DDBJ whole genome shotgun (WGS) entry which is preliminary data.</text>
</comment>
<accession>A0A8S1SA20</accession>
<dbReference type="EMBL" id="CAJJDP010000008">
    <property type="protein sequence ID" value="CAD8138071.1"/>
    <property type="molecule type" value="Genomic_DNA"/>
</dbReference>
<protein>
    <submittedName>
        <fullName evidence="1">Uncharacterized protein</fullName>
    </submittedName>
</protein>
<dbReference type="Proteomes" id="UP000683925">
    <property type="component" value="Unassembled WGS sequence"/>
</dbReference>
<evidence type="ECO:0000313" key="2">
    <source>
        <dbReference type="Proteomes" id="UP000683925"/>
    </source>
</evidence>
<name>A0A8S1SA20_PAROT</name>
<dbReference type="OMA" id="QGDCIEI"/>
<sequence length="126" mass="14663">MIDVYIIRNRNSEFTDLSGNQSVTQKSALPEISLPKINNIVSSCQHNLENLIKAQGDCIEINPDTERIRKDTDQRREILQNQTQKGKQKYKVTFRDQIPGQSLKEIKYFIKEPQQEFEECCPCMIS</sequence>
<dbReference type="AlphaFoldDB" id="A0A8S1SA20"/>